<gene>
    <name evidence="1" type="ORF">EDD29_9061</name>
</gene>
<evidence type="ECO:0000313" key="1">
    <source>
        <dbReference type="EMBL" id="ROO91308.1"/>
    </source>
</evidence>
<name>A0A3N1DDQ1_9ACTN</name>
<dbReference type="RefSeq" id="WP_123670151.1">
    <property type="nucleotide sequence ID" value="NZ_RJKE01000001.1"/>
</dbReference>
<dbReference type="EMBL" id="RJKE01000001">
    <property type="protein sequence ID" value="ROO91308.1"/>
    <property type="molecule type" value="Genomic_DNA"/>
</dbReference>
<comment type="caution">
    <text evidence="1">The sequence shown here is derived from an EMBL/GenBank/DDBJ whole genome shotgun (WGS) entry which is preliminary data.</text>
</comment>
<reference evidence="1 2" key="1">
    <citation type="submission" date="2018-11" db="EMBL/GenBank/DDBJ databases">
        <title>Sequencing the genomes of 1000 actinobacteria strains.</title>
        <authorList>
            <person name="Klenk H.-P."/>
        </authorList>
    </citation>
    <scope>NUCLEOTIDE SEQUENCE [LARGE SCALE GENOMIC DNA]</scope>
    <source>
        <strain evidence="1 2">DSM 44254</strain>
    </source>
</reference>
<accession>A0A3N1DDQ1</accession>
<protein>
    <submittedName>
        <fullName evidence="1">Uncharacterized protein</fullName>
    </submittedName>
</protein>
<organism evidence="1 2">
    <name type="scientific">Actinocorallia herbida</name>
    <dbReference type="NCBI Taxonomy" id="58109"/>
    <lineage>
        <taxon>Bacteria</taxon>
        <taxon>Bacillati</taxon>
        <taxon>Actinomycetota</taxon>
        <taxon>Actinomycetes</taxon>
        <taxon>Streptosporangiales</taxon>
        <taxon>Thermomonosporaceae</taxon>
        <taxon>Actinocorallia</taxon>
    </lineage>
</organism>
<proteinExistence type="predicted"/>
<dbReference type="OrthoDB" id="3482267at2"/>
<dbReference type="Proteomes" id="UP000272400">
    <property type="component" value="Unassembled WGS sequence"/>
</dbReference>
<keyword evidence="2" id="KW-1185">Reference proteome</keyword>
<evidence type="ECO:0000313" key="2">
    <source>
        <dbReference type="Proteomes" id="UP000272400"/>
    </source>
</evidence>
<dbReference type="AlphaFoldDB" id="A0A3N1DDQ1"/>
<dbReference type="PROSITE" id="PS51257">
    <property type="entry name" value="PROKAR_LIPOPROTEIN"/>
    <property type="match status" value="1"/>
</dbReference>
<sequence length="127" mass="12829">MNKKILAIAVAVAACAGAAVLAVVLLKGGGHRYENQAAMLKAVPSAAKAELGTRGQPLAGELVCESMEGASAEKLLVKCTGETTAKKPVQVFGAALAKSAREYYTILVGGRPLVKNASCLGADCAAD</sequence>